<reference evidence="5" key="1">
    <citation type="journal article" date="2021" name="Front. Plant Sci.">
        <title>Chromosome-Scale Genome Assembly for Chinese Sour Jujube and Insights Into Its Genome Evolution and Domestication Signature.</title>
        <authorList>
            <person name="Shen L.-Y."/>
            <person name="Luo H."/>
            <person name="Wang X.-L."/>
            <person name="Wang X.-M."/>
            <person name="Qiu X.-J."/>
            <person name="Liu H."/>
            <person name="Zhou S.-S."/>
            <person name="Jia K.-H."/>
            <person name="Nie S."/>
            <person name="Bao Y.-T."/>
            <person name="Zhang R.-G."/>
            <person name="Yun Q.-Z."/>
            <person name="Chai Y.-H."/>
            <person name="Lu J.-Y."/>
            <person name="Li Y."/>
            <person name="Zhao S.-W."/>
            <person name="Mao J.-F."/>
            <person name="Jia S.-G."/>
            <person name="Mao Y.-M."/>
        </authorList>
    </citation>
    <scope>NUCLEOTIDE SEQUENCE</scope>
    <source>
        <strain evidence="5">AT0</strain>
        <tissue evidence="5">Leaf</tissue>
    </source>
</reference>
<keyword evidence="3" id="KW-0520">NAD</keyword>
<dbReference type="GO" id="GO:0016651">
    <property type="term" value="F:oxidoreductase activity, acting on NAD(P)H"/>
    <property type="evidence" value="ECO:0007669"/>
    <property type="project" value="InterPro"/>
</dbReference>
<dbReference type="AlphaFoldDB" id="A0A978U9X4"/>
<dbReference type="Pfam" id="PF00346">
    <property type="entry name" value="Complex1_49kDa"/>
    <property type="match status" value="1"/>
</dbReference>
<comment type="similarity">
    <text evidence="1">Belongs to the complex I 49 kDa subunit family.</text>
</comment>
<proteinExistence type="inferred from homology"/>
<dbReference type="EMBL" id="JAEACU010000098">
    <property type="protein sequence ID" value="KAH7511448.1"/>
    <property type="molecule type" value="Genomic_DNA"/>
</dbReference>
<dbReference type="GO" id="GO:0006120">
    <property type="term" value="P:mitochondrial electron transport, NADH to ubiquinone"/>
    <property type="evidence" value="ECO:0007669"/>
    <property type="project" value="TreeGrafter"/>
</dbReference>
<dbReference type="InterPro" id="IPR022885">
    <property type="entry name" value="NDH1_su_D/H"/>
</dbReference>
<dbReference type="PANTHER" id="PTHR11993:SF10">
    <property type="entry name" value="NADH DEHYDROGENASE [UBIQUINONE] IRON-SULFUR PROTEIN 2, MITOCHONDRIAL"/>
    <property type="match status" value="1"/>
</dbReference>
<dbReference type="InterPro" id="IPR029014">
    <property type="entry name" value="NiFe-Hase_large"/>
</dbReference>
<dbReference type="GO" id="GO:0048038">
    <property type="term" value="F:quinone binding"/>
    <property type="evidence" value="ECO:0007669"/>
    <property type="project" value="InterPro"/>
</dbReference>
<dbReference type="GO" id="GO:0005739">
    <property type="term" value="C:mitochondrion"/>
    <property type="evidence" value="ECO:0007669"/>
    <property type="project" value="GOC"/>
</dbReference>
<dbReference type="Gene3D" id="1.10.645.10">
    <property type="entry name" value="Cytochrome-c3 Hydrogenase, chain B"/>
    <property type="match status" value="1"/>
</dbReference>
<dbReference type="PANTHER" id="PTHR11993">
    <property type="entry name" value="NADH-UBIQUINONE OXIDOREDUCTASE 49 KDA SUBUNIT"/>
    <property type="match status" value="1"/>
</dbReference>
<evidence type="ECO:0000256" key="3">
    <source>
        <dbReference type="ARBA" id="ARBA00023027"/>
    </source>
</evidence>
<dbReference type="GO" id="GO:0051287">
    <property type="term" value="F:NAD binding"/>
    <property type="evidence" value="ECO:0007669"/>
    <property type="project" value="InterPro"/>
</dbReference>
<sequence length="384" mass="43844">MKESREPGCMPVSYEQVEGHKICLLAYVEILIPPHNNLLLVVQHEDIDSNMGEVPIRQQWFCLTLLKQAYYVSEDLVGQATHLRMVLVLQTVNGFASGLWARRNHMSSSGWSTIYQNWHRLDAIDGTWPSCGSRDLHRVGGGLGLFLDQRRSARLLVIQKSVESGRSGIRPRTTSPVVVRKARTPRTSRVCWDSRRAAPYDVHDQLDPDVPVGTRGDRYDRYCIRIEEMRQSVRIIVQCPNQMPSGMIKADDRLKHPKVGVSHWAWRSIRNPIFFLLSHFFSIPPPRHSASLPVLWKNQLNSPFSIDLGEKEPSTSWEARHQVIGLMRITKLTHWSWLLAQQGGALLHRRRTHGSVHGGTSRFQCTMSKIKTSLPVHHCCPVLE</sequence>
<organism evidence="5 6">
    <name type="scientific">Ziziphus jujuba var. spinosa</name>
    <dbReference type="NCBI Taxonomy" id="714518"/>
    <lineage>
        <taxon>Eukaryota</taxon>
        <taxon>Viridiplantae</taxon>
        <taxon>Streptophyta</taxon>
        <taxon>Embryophyta</taxon>
        <taxon>Tracheophyta</taxon>
        <taxon>Spermatophyta</taxon>
        <taxon>Magnoliopsida</taxon>
        <taxon>eudicotyledons</taxon>
        <taxon>Gunneridae</taxon>
        <taxon>Pentapetalae</taxon>
        <taxon>rosids</taxon>
        <taxon>fabids</taxon>
        <taxon>Rosales</taxon>
        <taxon>Rhamnaceae</taxon>
        <taxon>Paliureae</taxon>
        <taxon>Ziziphus</taxon>
    </lineage>
</organism>
<name>A0A978U9X4_ZIZJJ</name>
<gene>
    <name evidence="5" type="ORF">FEM48_ZijujUnG0013100</name>
</gene>
<evidence type="ECO:0000313" key="5">
    <source>
        <dbReference type="EMBL" id="KAH7511448.1"/>
    </source>
</evidence>
<accession>A0A978U9X4</accession>
<protein>
    <recommendedName>
        <fullName evidence="4">NADH-quinone oxidoreductase subunit D domain-containing protein</fullName>
    </recommendedName>
</protein>
<evidence type="ECO:0000259" key="4">
    <source>
        <dbReference type="Pfam" id="PF00346"/>
    </source>
</evidence>
<keyword evidence="2" id="KW-1278">Translocase</keyword>
<evidence type="ECO:0000256" key="1">
    <source>
        <dbReference type="ARBA" id="ARBA00005769"/>
    </source>
</evidence>
<evidence type="ECO:0000256" key="2">
    <source>
        <dbReference type="ARBA" id="ARBA00022967"/>
    </source>
</evidence>
<feature type="domain" description="NADH-quinone oxidoreductase subunit D" evidence="4">
    <location>
        <begin position="186"/>
        <end position="257"/>
    </location>
</feature>
<dbReference type="Proteomes" id="UP000813462">
    <property type="component" value="Unassembled WGS sequence"/>
</dbReference>
<dbReference type="SUPFAM" id="SSF56762">
    <property type="entry name" value="HydB/Nqo4-like"/>
    <property type="match status" value="1"/>
</dbReference>
<comment type="caution">
    <text evidence="5">The sequence shown here is derived from an EMBL/GenBank/DDBJ whole genome shotgun (WGS) entry which is preliminary data.</text>
</comment>
<evidence type="ECO:0000313" key="6">
    <source>
        <dbReference type="Proteomes" id="UP000813462"/>
    </source>
</evidence>
<dbReference type="InterPro" id="IPR001135">
    <property type="entry name" value="NADH_Q_OxRdtase_suD"/>
</dbReference>